<dbReference type="RefSeq" id="WP_310283785.1">
    <property type="nucleotide sequence ID" value="NZ_BAAAOM010000002.1"/>
</dbReference>
<comment type="caution">
    <text evidence="1">The sequence shown here is derived from an EMBL/GenBank/DDBJ whole genome shotgun (WGS) entry which is preliminary data.</text>
</comment>
<evidence type="ECO:0000313" key="1">
    <source>
        <dbReference type="EMBL" id="MDR7336816.1"/>
    </source>
</evidence>
<gene>
    <name evidence="1" type="ORF">J2S69_000535</name>
</gene>
<accession>A0ABU2AHX5</accession>
<protein>
    <submittedName>
        <fullName evidence="1">Uncharacterized protein</fullName>
    </submittedName>
</protein>
<name>A0ABU2AHX5_9ACTN</name>
<sequence length="130" mass="14761">MTDLIDFLNARLAEDEAVAQAATPGPWNDDGGCISNADYQITDYGAYTKADGEPEEWEPQRQRADSAHIARHDPARVLREVTAKRAIIADVEPDDPSAFIDGWRDEHWRVLSLLAVVYSDHPEFREEWRP</sequence>
<evidence type="ECO:0000313" key="2">
    <source>
        <dbReference type="Proteomes" id="UP001183604"/>
    </source>
</evidence>
<dbReference type="Pfam" id="PF19730">
    <property type="entry name" value="DUF6221"/>
    <property type="match status" value="1"/>
</dbReference>
<keyword evidence="2" id="KW-1185">Reference proteome</keyword>
<reference evidence="1 2" key="1">
    <citation type="submission" date="2023-07" db="EMBL/GenBank/DDBJ databases">
        <title>Sequencing the genomes of 1000 actinobacteria strains.</title>
        <authorList>
            <person name="Klenk H.-P."/>
        </authorList>
    </citation>
    <scope>NUCLEOTIDE SEQUENCE [LARGE SCALE GENOMIC DNA]</scope>
    <source>
        <strain evidence="1 2">DSM 44724</strain>
    </source>
</reference>
<dbReference type="InterPro" id="IPR046193">
    <property type="entry name" value="DUF6221"/>
</dbReference>
<dbReference type="Proteomes" id="UP001183604">
    <property type="component" value="Unassembled WGS sequence"/>
</dbReference>
<proteinExistence type="predicted"/>
<dbReference type="EMBL" id="JAVDYD010000001">
    <property type="protein sequence ID" value="MDR7336816.1"/>
    <property type="molecule type" value="Genomic_DNA"/>
</dbReference>
<organism evidence="1 2">
    <name type="scientific">Glycomyces lechevalierae</name>
    <dbReference type="NCBI Taxonomy" id="256034"/>
    <lineage>
        <taxon>Bacteria</taxon>
        <taxon>Bacillati</taxon>
        <taxon>Actinomycetota</taxon>
        <taxon>Actinomycetes</taxon>
        <taxon>Glycomycetales</taxon>
        <taxon>Glycomycetaceae</taxon>
        <taxon>Glycomyces</taxon>
    </lineage>
</organism>